<keyword evidence="7" id="KW-0067">ATP-binding</keyword>
<dbReference type="GO" id="GO:1990904">
    <property type="term" value="C:ribonucleoprotein complex"/>
    <property type="evidence" value="ECO:0007669"/>
    <property type="project" value="UniProtKB-ARBA"/>
</dbReference>
<protein>
    <recommendedName>
        <fullName evidence="3">RNA helicase</fullName>
        <ecNumber evidence="3">3.6.4.13</ecNumber>
    </recommendedName>
</protein>
<evidence type="ECO:0000256" key="11">
    <source>
        <dbReference type="SAM" id="MobiDB-lite"/>
    </source>
</evidence>
<organism evidence="14 15">
    <name type="scientific">Umbelopsis vinacea</name>
    <dbReference type="NCBI Taxonomy" id="44442"/>
    <lineage>
        <taxon>Eukaryota</taxon>
        <taxon>Fungi</taxon>
        <taxon>Fungi incertae sedis</taxon>
        <taxon>Mucoromycota</taxon>
        <taxon>Mucoromycotina</taxon>
        <taxon>Umbelopsidomycetes</taxon>
        <taxon>Umbelopsidales</taxon>
        <taxon>Umbelopsidaceae</taxon>
        <taxon>Umbelopsis</taxon>
    </lineage>
</organism>
<dbReference type="PROSITE" id="PS51194">
    <property type="entry name" value="HELICASE_CTER"/>
    <property type="match status" value="1"/>
</dbReference>
<keyword evidence="5" id="KW-0378">Hydrolase</keyword>
<keyword evidence="15" id="KW-1185">Reference proteome</keyword>
<dbReference type="Pfam" id="PF04408">
    <property type="entry name" value="WHD_HA2"/>
    <property type="match status" value="1"/>
</dbReference>
<evidence type="ECO:0000256" key="6">
    <source>
        <dbReference type="ARBA" id="ARBA00022806"/>
    </source>
</evidence>
<dbReference type="FunFam" id="3.40.50.300:FF:003770">
    <property type="entry name" value="ATP-dependent RNA helicase DHR1, putative"/>
    <property type="match status" value="1"/>
</dbReference>
<evidence type="ECO:0000256" key="7">
    <source>
        <dbReference type="ARBA" id="ARBA00022840"/>
    </source>
</evidence>
<dbReference type="GO" id="GO:0003724">
    <property type="term" value="F:RNA helicase activity"/>
    <property type="evidence" value="ECO:0007669"/>
    <property type="project" value="UniProtKB-EC"/>
</dbReference>
<dbReference type="InterPro" id="IPR011545">
    <property type="entry name" value="DEAD/DEAH_box_helicase_dom"/>
</dbReference>
<gene>
    <name evidence="14" type="ORF">INT44_004842</name>
</gene>
<dbReference type="PROSITE" id="PS51192">
    <property type="entry name" value="HELICASE_ATP_BIND_1"/>
    <property type="match status" value="1"/>
</dbReference>
<dbReference type="Proteomes" id="UP000612746">
    <property type="component" value="Unassembled WGS sequence"/>
</dbReference>
<dbReference type="InterPro" id="IPR007502">
    <property type="entry name" value="Helicase-assoc_dom"/>
</dbReference>
<dbReference type="Pfam" id="PF21010">
    <property type="entry name" value="HA2_C"/>
    <property type="match status" value="1"/>
</dbReference>
<dbReference type="InterPro" id="IPR011709">
    <property type="entry name" value="DEAD-box_helicase_OB_fold"/>
</dbReference>
<evidence type="ECO:0000256" key="9">
    <source>
        <dbReference type="ARBA" id="ARBA00023242"/>
    </source>
</evidence>
<evidence type="ECO:0000313" key="15">
    <source>
        <dbReference type="Proteomes" id="UP000612746"/>
    </source>
</evidence>
<dbReference type="InterPro" id="IPR027417">
    <property type="entry name" value="P-loop_NTPase"/>
</dbReference>
<dbReference type="Pfam" id="PF00271">
    <property type="entry name" value="Helicase_C"/>
    <property type="match status" value="1"/>
</dbReference>
<feature type="domain" description="Helicase C-terminal" evidence="13">
    <location>
        <begin position="599"/>
        <end position="855"/>
    </location>
</feature>
<dbReference type="GO" id="GO:0016787">
    <property type="term" value="F:hydrolase activity"/>
    <property type="evidence" value="ECO:0007669"/>
    <property type="project" value="UniProtKB-KW"/>
</dbReference>
<dbReference type="InterPro" id="IPR048333">
    <property type="entry name" value="HA2_WH"/>
</dbReference>
<comment type="catalytic activity">
    <reaction evidence="10">
        <text>ATP + H2O = ADP + phosphate + H(+)</text>
        <dbReference type="Rhea" id="RHEA:13065"/>
        <dbReference type="ChEBI" id="CHEBI:15377"/>
        <dbReference type="ChEBI" id="CHEBI:15378"/>
        <dbReference type="ChEBI" id="CHEBI:30616"/>
        <dbReference type="ChEBI" id="CHEBI:43474"/>
        <dbReference type="ChEBI" id="CHEBI:456216"/>
        <dbReference type="EC" id="3.6.4.13"/>
    </reaction>
</comment>
<feature type="compositionally biased region" description="Basic residues" evidence="11">
    <location>
        <begin position="14"/>
        <end position="27"/>
    </location>
</feature>
<evidence type="ECO:0000256" key="2">
    <source>
        <dbReference type="ARBA" id="ARBA00008792"/>
    </source>
</evidence>
<dbReference type="OrthoDB" id="10253254at2759"/>
<dbReference type="GO" id="GO:0005730">
    <property type="term" value="C:nucleolus"/>
    <property type="evidence" value="ECO:0007669"/>
    <property type="project" value="UniProtKB-SubCell"/>
</dbReference>
<evidence type="ECO:0000259" key="13">
    <source>
        <dbReference type="PROSITE" id="PS51194"/>
    </source>
</evidence>
<keyword evidence="9" id="KW-0539">Nucleus</keyword>
<dbReference type="CDD" id="cd17982">
    <property type="entry name" value="DEXHc_DHX37"/>
    <property type="match status" value="1"/>
</dbReference>
<dbReference type="InterPro" id="IPR003593">
    <property type="entry name" value="AAA+_ATPase"/>
</dbReference>
<dbReference type="SUPFAM" id="SSF52540">
    <property type="entry name" value="P-loop containing nucleoside triphosphate hydrolases"/>
    <property type="match status" value="1"/>
</dbReference>
<dbReference type="SMART" id="SM00487">
    <property type="entry name" value="DEXDc"/>
    <property type="match status" value="1"/>
</dbReference>
<dbReference type="InterPro" id="IPR002464">
    <property type="entry name" value="DNA/RNA_helicase_DEAH_CS"/>
</dbReference>
<dbReference type="SMART" id="SM00847">
    <property type="entry name" value="HA2"/>
    <property type="match status" value="1"/>
</dbReference>
<comment type="caution">
    <text evidence="14">The sequence shown here is derived from an EMBL/GenBank/DDBJ whole genome shotgun (WGS) entry which is preliminary data.</text>
</comment>
<sequence>MGRARPRYNEKARSSSKKPTQKPHPRARNGGMSTTAFEEKDDSTASNSNRKSDIEDTNSLIYVPKQKDESNDAEAPVVKMSSKKKKRLDKYIEQKLKKDARAGLLEKLSSSAWSSELLLSSRKLGQNKETMREKLRRALNEEKAGIHNDNSDIPLLVESEHGDVANFVVPEHVEIVSGSKKKKKGKKATVEEDADAGDISVERSTALTEVNIQPVETDATTAVAINVPQDTQTPVVIGGALKQTADGQSAELVKRKRKKKKVGTSYQKLNNQAFSHESDPFHFIFAVYYPRSSSSDSEYDAMSDSEPAMKPKSQAEEDIDNGPTALEQAVEAVKGVKEPVTLRVVEEDDEIKKLLLERNRGGDLSHDDYKPFYVSVKRKPGIQAARLKLPVCGEEQVIMEAIRNNTVVIICGETGSGKTTQVPQFLYEAGFSHPDSVNPGLIGVTQPRRVAAVSMASRVSHELNVTDEVSHQIRYDTTTSKNTRIKFMTDGVLLRELAADFLLTKYSVLIIDEAHERNLNTDILIGVISRVLKLRANLSKQDREKIKPLRVVIMSATLRVTDFTQNKSLFDNPPPVIKVDARQYPVSIHFNKRTPEVDYVDEAYKKIGKIHKRLPPGGILVFLTGQQEIVNLCKKLRQRFPTLPKRASKVEVAKEKASIEAESRTETVSARNEDVEAEEIELGDSVEQIEDFDLPDSDEEDDSDDELGFYGEDDVPNEEEDTDAPLHVLPLYSLLPTDAQMRVFEDPPEGTRLCIVATNVAETSVTIPGIRYVVDAGKVKERQYNLSTGIQSFDVDWTSKASADQRAGRAGRTGPGHCYRLYSSAVFDNYFSQFSVPEINRMPIEGVILSMKSMYIDNVVNFPFPTPPPKANLMKAEKILTHLGAIDRDQKRITDLGRSMATFPIIPKFAKMLIIGQQHGCLPFVIAIVSALSVGDPVLRDSDLNDLADEESDSDDENGATDVKKMELHNIRNESVAEKERRKLTRSKYYQTQMKHAGLDPTSDIIKLLNIVGAYEYAGATQSFCETNFVRPKAMEEIRKLRRQLTNLVVANCDGVDVSIDPKMQPPSALQLKVLRQILTAGFIDSIAVRKDYVESGGSEGSKFKSTRGVPYRVMWSDEDVFIHPSSVLYHQPAPLFVAYNEQFKSSKVWLKGVTKVEPKWLAKIGKAMCTYGKPLEFPVAKFMNEKKTVKKSWVVPSFGPKGWPLPPVEIEQKLVGTRWVFTTQ</sequence>
<dbReference type="GO" id="GO:0000462">
    <property type="term" value="P:maturation of SSU-rRNA from tricistronic rRNA transcript (SSU-rRNA, 5.8S rRNA, LSU-rRNA)"/>
    <property type="evidence" value="ECO:0007669"/>
    <property type="project" value="TreeGrafter"/>
</dbReference>
<dbReference type="EMBL" id="JAEPRA010000003">
    <property type="protein sequence ID" value="KAG2187170.1"/>
    <property type="molecule type" value="Genomic_DNA"/>
</dbReference>
<name>A0A8H7Q8B5_9FUNG</name>
<dbReference type="GO" id="GO:0005524">
    <property type="term" value="F:ATP binding"/>
    <property type="evidence" value="ECO:0007669"/>
    <property type="project" value="UniProtKB-KW"/>
</dbReference>
<evidence type="ECO:0000256" key="3">
    <source>
        <dbReference type="ARBA" id="ARBA00012552"/>
    </source>
</evidence>
<keyword evidence="8" id="KW-0694">RNA-binding</keyword>
<keyword evidence="6" id="KW-0347">Helicase</keyword>
<comment type="similarity">
    <text evidence="2">Belongs to the DEAD box helicase family. DEAH subfamily.</text>
</comment>
<evidence type="ECO:0000259" key="12">
    <source>
        <dbReference type="PROSITE" id="PS51192"/>
    </source>
</evidence>
<feature type="region of interest" description="Disordered" evidence="11">
    <location>
        <begin position="686"/>
        <end position="721"/>
    </location>
</feature>
<dbReference type="EC" id="3.6.4.13" evidence="3"/>
<proteinExistence type="inferred from homology"/>
<evidence type="ECO:0000256" key="5">
    <source>
        <dbReference type="ARBA" id="ARBA00022801"/>
    </source>
</evidence>
<evidence type="ECO:0000256" key="4">
    <source>
        <dbReference type="ARBA" id="ARBA00022741"/>
    </source>
</evidence>
<dbReference type="Pfam" id="PF00270">
    <property type="entry name" value="DEAD"/>
    <property type="match status" value="1"/>
</dbReference>
<dbReference type="GO" id="GO:0003723">
    <property type="term" value="F:RNA binding"/>
    <property type="evidence" value="ECO:0007669"/>
    <property type="project" value="UniProtKB-KW"/>
</dbReference>
<dbReference type="PANTHER" id="PTHR18934">
    <property type="entry name" value="ATP-DEPENDENT RNA HELICASE"/>
    <property type="match status" value="1"/>
</dbReference>
<dbReference type="Gene3D" id="3.40.50.300">
    <property type="entry name" value="P-loop containing nucleotide triphosphate hydrolases"/>
    <property type="match status" value="3"/>
</dbReference>
<evidence type="ECO:0000313" key="14">
    <source>
        <dbReference type="EMBL" id="KAG2187170.1"/>
    </source>
</evidence>
<dbReference type="PANTHER" id="PTHR18934:SF99">
    <property type="entry name" value="ATP-DEPENDENT RNA HELICASE DHX37-RELATED"/>
    <property type="match status" value="1"/>
</dbReference>
<feature type="region of interest" description="Disordered" evidence="11">
    <location>
        <begin position="296"/>
        <end position="319"/>
    </location>
</feature>
<accession>A0A8H7Q8B5</accession>
<dbReference type="InterPro" id="IPR001650">
    <property type="entry name" value="Helicase_C-like"/>
</dbReference>
<dbReference type="Gene3D" id="1.20.120.1080">
    <property type="match status" value="1"/>
</dbReference>
<evidence type="ECO:0000256" key="10">
    <source>
        <dbReference type="ARBA" id="ARBA00047984"/>
    </source>
</evidence>
<evidence type="ECO:0000256" key="1">
    <source>
        <dbReference type="ARBA" id="ARBA00004604"/>
    </source>
</evidence>
<dbReference type="FunFam" id="3.40.50.300:FF:000637">
    <property type="entry name" value="ATP-dependent RNA helicase DHX37/DHR1"/>
    <property type="match status" value="1"/>
</dbReference>
<dbReference type="InterPro" id="IPR014001">
    <property type="entry name" value="Helicase_ATP-bd"/>
</dbReference>
<reference evidence="14" key="1">
    <citation type="submission" date="2020-12" db="EMBL/GenBank/DDBJ databases">
        <title>Metabolic potential, ecology and presence of endohyphal bacteria is reflected in genomic diversity of Mucoromycotina.</title>
        <authorList>
            <person name="Muszewska A."/>
            <person name="Okrasinska A."/>
            <person name="Steczkiewicz K."/>
            <person name="Drgas O."/>
            <person name="Orlowska M."/>
            <person name="Perlinska-Lenart U."/>
            <person name="Aleksandrzak-Piekarczyk T."/>
            <person name="Szatraj K."/>
            <person name="Zielenkiewicz U."/>
            <person name="Pilsyk S."/>
            <person name="Malc E."/>
            <person name="Mieczkowski P."/>
            <person name="Kruszewska J.S."/>
            <person name="Biernat P."/>
            <person name="Pawlowska J."/>
        </authorList>
    </citation>
    <scope>NUCLEOTIDE SEQUENCE</scope>
    <source>
        <strain evidence="14">WA0000051536</strain>
    </source>
</reference>
<dbReference type="CDD" id="cd18791">
    <property type="entry name" value="SF2_C_RHA"/>
    <property type="match status" value="1"/>
</dbReference>
<dbReference type="SMART" id="SM00490">
    <property type="entry name" value="HELICc"/>
    <property type="match status" value="1"/>
</dbReference>
<dbReference type="Pfam" id="PF07717">
    <property type="entry name" value="OB_NTP_bind"/>
    <property type="match status" value="1"/>
</dbReference>
<feature type="domain" description="Helicase ATP-binding" evidence="12">
    <location>
        <begin position="399"/>
        <end position="576"/>
    </location>
</feature>
<dbReference type="AlphaFoldDB" id="A0A8H7Q8B5"/>
<evidence type="ECO:0000256" key="8">
    <source>
        <dbReference type="ARBA" id="ARBA00022884"/>
    </source>
</evidence>
<dbReference type="PROSITE" id="PS00690">
    <property type="entry name" value="DEAH_ATP_HELICASE"/>
    <property type="match status" value="1"/>
</dbReference>
<feature type="region of interest" description="Disordered" evidence="11">
    <location>
        <begin position="1"/>
        <end position="86"/>
    </location>
</feature>
<comment type="subcellular location">
    <subcellularLocation>
        <location evidence="1">Nucleus</location>
        <location evidence="1">Nucleolus</location>
    </subcellularLocation>
</comment>
<dbReference type="SMART" id="SM00382">
    <property type="entry name" value="AAA"/>
    <property type="match status" value="1"/>
</dbReference>
<keyword evidence="4" id="KW-0547">Nucleotide-binding</keyword>